<keyword evidence="2" id="KW-1133">Transmembrane helix</keyword>
<feature type="compositionally biased region" description="Low complexity" evidence="1">
    <location>
        <begin position="23"/>
        <end position="37"/>
    </location>
</feature>
<evidence type="ECO:0000259" key="3">
    <source>
        <dbReference type="PROSITE" id="PS50222"/>
    </source>
</evidence>
<keyword evidence="2" id="KW-0472">Membrane</keyword>
<organism evidence="4 5">
    <name type="scientific">Cylindrotheca closterium</name>
    <dbReference type="NCBI Taxonomy" id="2856"/>
    <lineage>
        <taxon>Eukaryota</taxon>
        <taxon>Sar</taxon>
        <taxon>Stramenopiles</taxon>
        <taxon>Ochrophyta</taxon>
        <taxon>Bacillariophyta</taxon>
        <taxon>Bacillariophyceae</taxon>
        <taxon>Bacillariophycidae</taxon>
        <taxon>Bacillariales</taxon>
        <taxon>Bacillariaceae</taxon>
        <taxon>Cylindrotheca</taxon>
    </lineage>
</organism>
<keyword evidence="5" id="KW-1185">Reference proteome</keyword>
<dbReference type="PROSITE" id="PS50222">
    <property type="entry name" value="EF_HAND_2"/>
    <property type="match status" value="1"/>
</dbReference>
<reference evidence="4" key="1">
    <citation type="submission" date="2023-08" db="EMBL/GenBank/DDBJ databases">
        <authorList>
            <person name="Audoor S."/>
            <person name="Bilcke G."/>
        </authorList>
    </citation>
    <scope>NUCLEOTIDE SEQUENCE</scope>
</reference>
<proteinExistence type="predicted"/>
<accession>A0AAD2G3M3</accession>
<dbReference type="AlphaFoldDB" id="A0AAD2G3M3"/>
<comment type="caution">
    <text evidence="4">The sequence shown here is derived from an EMBL/GenBank/DDBJ whole genome shotgun (WGS) entry which is preliminary data.</text>
</comment>
<feature type="domain" description="EF-hand" evidence="3">
    <location>
        <begin position="186"/>
        <end position="221"/>
    </location>
</feature>
<evidence type="ECO:0000256" key="1">
    <source>
        <dbReference type="SAM" id="MobiDB-lite"/>
    </source>
</evidence>
<dbReference type="GO" id="GO:0005509">
    <property type="term" value="F:calcium ion binding"/>
    <property type="evidence" value="ECO:0007669"/>
    <property type="project" value="InterPro"/>
</dbReference>
<sequence>MADEAKEETPPQEEVPDVEAQDSKPASKPADAATPAAEGGEENCLGGDKVLTPVTMGVLGICGAMVGLYLAAMGIWGGAVVTVAGLVAIIVGGLVSKFQYFDLESLETLRTVHNGLRASVNDFSAENTKLVANNDRLEEEIVPLKECEEKLSAIAEQSGSDVKKLTGLVAENQKTLDTMHEIQKQDTVQSLMQILMEADRDEDGELTDREVKRLMNKMKNLPAVNFNEERFERKLENHRQLSTFLTMVHEVNDESVPKDDRIFTVSEDPKEVAMEE</sequence>
<protein>
    <recommendedName>
        <fullName evidence="3">EF-hand domain-containing protein</fullName>
    </recommendedName>
</protein>
<dbReference type="InterPro" id="IPR018247">
    <property type="entry name" value="EF_Hand_1_Ca_BS"/>
</dbReference>
<dbReference type="EMBL" id="CAKOGP040002091">
    <property type="protein sequence ID" value="CAJ1961631.1"/>
    <property type="molecule type" value="Genomic_DNA"/>
</dbReference>
<feature type="transmembrane region" description="Helical" evidence="2">
    <location>
        <begin position="50"/>
        <end position="69"/>
    </location>
</feature>
<gene>
    <name evidence="4" type="ORF">CYCCA115_LOCUS19293</name>
</gene>
<feature type="region of interest" description="Disordered" evidence="1">
    <location>
        <begin position="1"/>
        <end position="42"/>
    </location>
</feature>
<dbReference type="Proteomes" id="UP001295423">
    <property type="component" value="Unassembled WGS sequence"/>
</dbReference>
<dbReference type="InterPro" id="IPR002048">
    <property type="entry name" value="EF_hand_dom"/>
</dbReference>
<evidence type="ECO:0000313" key="4">
    <source>
        <dbReference type="EMBL" id="CAJ1961631.1"/>
    </source>
</evidence>
<dbReference type="PROSITE" id="PS00018">
    <property type="entry name" value="EF_HAND_1"/>
    <property type="match status" value="1"/>
</dbReference>
<feature type="transmembrane region" description="Helical" evidence="2">
    <location>
        <begin position="75"/>
        <end position="95"/>
    </location>
</feature>
<evidence type="ECO:0000313" key="5">
    <source>
        <dbReference type="Proteomes" id="UP001295423"/>
    </source>
</evidence>
<feature type="compositionally biased region" description="Acidic residues" evidence="1">
    <location>
        <begin position="1"/>
        <end position="20"/>
    </location>
</feature>
<name>A0AAD2G3M3_9STRA</name>
<evidence type="ECO:0000256" key="2">
    <source>
        <dbReference type="SAM" id="Phobius"/>
    </source>
</evidence>
<keyword evidence="2" id="KW-0812">Transmembrane</keyword>